<dbReference type="InterPro" id="IPR010031">
    <property type="entry name" value="FAD_lactone_oxidase-like"/>
</dbReference>
<dbReference type="InterPro" id="IPR007173">
    <property type="entry name" value="ALO_C"/>
</dbReference>
<dbReference type="SUPFAM" id="SSF56176">
    <property type="entry name" value="FAD-binding/transporter-associated domain-like"/>
    <property type="match status" value="1"/>
</dbReference>
<dbReference type="PANTHER" id="PTHR43762:SF1">
    <property type="entry name" value="D-ARABINONO-1,4-LACTONE OXIDASE"/>
    <property type="match status" value="1"/>
</dbReference>
<dbReference type="Gene3D" id="3.30.70.2520">
    <property type="match status" value="1"/>
</dbReference>
<organism evidence="6 7">
    <name type="scientific">Pseudolycoriella hygida</name>
    <dbReference type="NCBI Taxonomy" id="35572"/>
    <lineage>
        <taxon>Eukaryota</taxon>
        <taxon>Metazoa</taxon>
        <taxon>Ecdysozoa</taxon>
        <taxon>Arthropoda</taxon>
        <taxon>Hexapoda</taxon>
        <taxon>Insecta</taxon>
        <taxon>Pterygota</taxon>
        <taxon>Neoptera</taxon>
        <taxon>Endopterygota</taxon>
        <taxon>Diptera</taxon>
        <taxon>Nematocera</taxon>
        <taxon>Sciaroidea</taxon>
        <taxon>Sciaridae</taxon>
        <taxon>Pseudolycoriella</taxon>
    </lineage>
</organism>
<dbReference type="Gene3D" id="3.30.43.10">
    <property type="entry name" value="Uridine Diphospho-n-acetylenolpyruvylglucosamine Reductase, domain 2"/>
    <property type="match status" value="1"/>
</dbReference>
<dbReference type="Pfam" id="PF04030">
    <property type="entry name" value="ALO"/>
    <property type="match status" value="1"/>
</dbReference>
<comment type="caution">
    <text evidence="6">The sequence shown here is derived from an EMBL/GenBank/DDBJ whole genome shotgun (WGS) entry which is preliminary data.</text>
</comment>
<dbReference type="InterPro" id="IPR016166">
    <property type="entry name" value="FAD-bd_PCMH"/>
</dbReference>
<protein>
    <submittedName>
        <fullName evidence="6">L-gulonolactone oxidase 5</fullName>
    </submittedName>
</protein>
<dbReference type="InterPro" id="IPR036318">
    <property type="entry name" value="FAD-bd_PCMH-like_sf"/>
</dbReference>
<evidence type="ECO:0000256" key="1">
    <source>
        <dbReference type="ARBA" id="ARBA00004275"/>
    </source>
</evidence>
<dbReference type="EMBL" id="WJQU01000001">
    <property type="protein sequence ID" value="KAJ6649986.1"/>
    <property type="molecule type" value="Genomic_DNA"/>
</dbReference>
<dbReference type="InterPro" id="IPR006094">
    <property type="entry name" value="Oxid_FAD_bind_N"/>
</dbReference>
<dbReference type="InterPro" id="IPR016169">
    <property type="entry name" value="FAD-bd_PCMH_sub2"/>
</dbReference>
<evidence type="ECO:0000256" key="3">
    <source>
        <dbReference type="ARBA" id="ARBA00023002"/>
    </source>
</evidence>
<reference evidence="6" key="1">
    <citation type="submission" date="2022-07" db="EMBL/GenBank/DDBJ databases">
        <authorList>
            <person name="Trinca V."/>
            <person name="Uliana J.V.C."/>
            <person name="Torres T.T."/>
            <person name="Ward R.J."/>
            <person name="Monesi N."/>
        </authorList>
    </citation>
    <scope>NUCLEOTIDE SEQUENCE</scope>
    <source>
        <strain evidence="6">HSMRA1968</strain>
        <tissue evidence="6">Whole embryos</tissue>
    </source>
</reference>
<comment type="subcellular location">
    <subcellularLocation>
        <location evidence="1">Peroxisome</location>
    </subcellularLocation>
</comment>
<proteinExistence type="predicted"/>
<comment type="subunit">
    <text evidence="2">Homodimer.</text>
</comment>
<feature type="domain" description="FAD-binding PCMH-type" evidence="5">
    <location>
        <begin position="1"/>
        <end position="158"/>
    </location>
</feature>
<accession>A0A9Q0NHP3</accession>
<evidence type="ECO:0000259" key="5">
    <source>
        <dbReference type="PROSITE" id="PS51387"/>
    </source>
</evidence>
<dbReference type="GO" id="GO:0071949">
    <property type="term" value="F:FAD binding"/>
    <property type="evidence" value="ECO:0007669"/>
    <property type="project" value="InterPro"/>
</dbReference>
<keyword evidence="3" id="KW-0560">Oxidoreductase</keyword>
<dbReference type="PROSITE" id="PS51387">
    <property type="entry name" value="FAD_PCMH"/>
    <property type="match status" value="1"/>
</dbReference>
<keyword evidence="4" id="KW-0576">Peroxisome</keyword>
<evidence type="ECO:0000256" key="2">
    <source>
        <dbReference type="ARBA" id="ARBA00011738"/>
    </source>
</evidence>
<evidence type="ECO:0000256" key="4">
    <source>
        <dbReference type="ARBA" id="ARBA00023140"/>
    </source>
</evidence>
<dbReference type="PANTHER" id="PTHR43762">
    <property type="entry name" value="L-GULONOLACTONE OXIDASE"/>
    <property type="match status" value="1"/>
</dbReference>
<dbReference type="Pfam" id="PF01565">
    <property type="entry name" value="FAD_binding_4"/>
    <property type="match status" value="1"/>
</dbReference>
<dbReference type="GO" id="GO:0005777">
    <property type="term" value="C:peroxisome"/>
    <property type="evidence" value="ECO:0007669"/>
    <property type="project" value="UniProtKB-SubCell"/>
</dbReference>
<evidence type="ECO:0000313" key="7">
    <source>
        <dbReference type="Proteomes" id="UP001151699"/>
    </source>
</evidence>
<dbReference type="GO" id="GO:0003885">
    <property type="term" value="F:D-arabinono-1,4-lactone oxidase activity"/>
    <property type="evidence" value="ECO:0007669"/>
    <property type="project" value="InterPro"/>
</dbReference>
<dbReference type="Proteomes" id="UP001151699">
    <property type="component" value="Chromosome A"/>
</dbReference>
<dbReference type="OrthoDB" id="415825at2759"/>
<dbReference type="AlphaFoldDB" id="A0A9Q0NHP3"/>
<dbReference type="InterPro" id="IPR016167">
    <property type="entry name" value="FAD-bd_PCMH_sub1"/>
</dbReference>
<keyword evidence="7" id="KW-1185">Reference proteome</keyword>
<evidence type="ECO:0000313" key="6">
    <source>
        <dbReference type="EMBL" id="KAJ6649986.1"/>
    </source>
</evidence>
<sequence length="447" mass="48438">MRYPKNPDEVVAIVNEAISRGITVKAFGARHSQTDIICTEGIPVDMLKLKFSRMNDDNVTATFGAGVTLKDVGKFLLQHGRALRTTPAYGHITLGGAVGTGAHGSTLKYNSSISAQVVQMTIVDGLGRKLVISDADDLKSFKIHLGLLVLAHNYIAPDKVLTNGVALNWARASDQIMFCWFPSTKEVVVANSTFLPVETYGTAHSAIVPRTYGYSNLILHKAKEIAYELATNECTLASSLGNKIVHAIEILAKSSLFAQTPGFVPIYSEDGVLLQNPAIGFPNEMLSSVCSEENSGLTGKACVWAHGDLHANLTALDNEFAIPIDEIENFVLTVKDILSKTPTAFPVQGIIFRFSAQSDSYMSVSHGRDTVHIEFLVAKRSNSYEKASGGLAGYQTIGQSLARKFSGRSHWGKSGLIYHSSEMLDIKLNPIPRAKFVGNIGMMFNLL</sequence>
<name>A0A9Q0NHP3_9DIPT</name>
<dbReference type="GO" id="GO:0016020">
    <property type="term" value="C:membrane"/>
    <property type="evidence" value="ECO:0007669"/>
    <property type="project" value="InterPro"/>
</dbReference>
<dbReference type="Gene3D" id="3.30.465.10">
    <property type="match status" value="1"/>
</dbReference>
<gene>
    <name evidence="6" type="primary">GULLO5_5</name>
    <name evidence="6" type="ORF">Bhyg_05229</name>
</gene>